<accession>A0A0C9Y145</accession>
<reference evidence="2 3" key="1">
    <citation type="submission" date="2014-04" db="EMBL/GenBank/DDBJ databases">
        <authorList>
            <consortium name="DOE Joint Genome Institute"/>
            <person name="Kuo A."/>
            <person name="Kohler A."/>
            <person name="Costa M.D."/>
            <person name="Nagy L.G."/>
            <person name="Floudas D."/>
            <person name="Copeland A."/>
            <person name="Barry K.W."/>
            <person name="Cichocki N."/>
            <person name="Veneault-Fourrey C."/>
            <person name="LaButti K."/>
            <person name="Lindquist E.A."/>
            <person name="Lipzen A."/>
            <person name="Lundell T."/>
            <person name="Morin E."/>
            <person name="Murat C."/>
            <person name="Sun H."/>
            <person name="Tunlid A."/>
            <person name="Henrissat B."/>
            <person name="Grigoriev I.V."/>
            <person name="Hibbett D.S."/>
            <person name="Martin F."/>
            <person name="Nordberg H.P."/>
            <person name="Cantor M.N."/>
            <person name="Hua S.X."/>
        </authorList>
    </citation>
    <scope>NUCLEOTIDE SEQUENCE [LARGE SCALE GENOMIC DNA]</scope>
    <source>
        <strain evidence="2 3">441</strain>
    </source>
</reference>
<dbReference type="OrthoDB" id="3267098at2759"/>
<gene>
    <name evidence="2" type="ORF">PISMIDRAFT_19979</name>
</gene>
<dbReference type="EMBL" id="KN834370">
    <property type="protein sequence ID" value="KIK10901.1"/>
    <property type="molecule type" value="Genomic_DNA"/>
</dbReference>
<evidence type="ECO:0000313" key="3">
    <source>
        <dbReference type="Proteomes" id="UP000054018"/>
    </source>
</evidence>
<protein>
    <submittedName>
        <fullName evidence="2">Uncharacterized protein</fullName>
    </submittedName>
</protein>
<proteinExistence type="predicted"/>
<dbReference type="STRING" id="765257.A0A0C9Y145"/>
<keyword evidence="3" id="KW-1185">Reference proteome</keyword>
<evidence type="ECO:0000256" key="1">
    <source>
        <dbReference type="SAM" id="MobiDB-lite"/>
    </source>
</evidence>
<organism evidence="2 3">
    <name type="scientific">Pisolithus microcarpus 441</name>
    <dbReference type="NCBI Taxonomy" id="765257"/>
    <lineage>
        <taxon>Eukaryota</taxon>
        <taxon>Fungi</taxon>
        <taxon>Dikarya</taxon>
        <taxon>Basidiomycota</taxon>
        <taxon>Agaricomycotina</taxon>
        <taxon>Agaricomycetes</taxon>
        <taxon>Agaricomycetidae</taxon>
        <taxon>Boletales</taxon>
        <taxon>Sclerodermatineae</taxon>
        <taxon>Pisolithaceae</taxon>
        <taxon>Pisolithus</taxon>
    </lineage>
</organism>
<evidence type="ECO:0000313" key="2">
    <source>
        <dbReference type="EMBL" id="KIK10901.1"/>
    </source>
</evidence>
<dbReference type="AlphaFoldDB" id="A0A0C9Y145"/>
<reference evidence="3" key="2">
    <citation type="submission" date="2015-01" db="EMBL/GenBank/DDBJ databases">
        <title>Evolutionary Origins and Diversification of the Mycorrhizal Mutualists.</title>
        <authorList>
            <consortium name="DOE Joint Genome Institute"/>
            <consortium name="Mycorrhizal Genomics Consortium"/>
            <person name="Kohler A."/>
            <person name="Kuo A."/>
            <person name="Nagy L.G."/>
            <person name="Floudas D."/>
            <person name="Copeland A."/>
            <person name="Barry K.W."/>
            <person name="Cichocki N."/>
            <person name="Veneault-Fourrey C."/>
            <person name="LaButti K."/>
            <person name="Lindquist E.A."/>
            <person name="Lipzen A."/>
            <person name="Lundell T."/>
            <person name="Morin E."/>
            <person name="Murat C."/>
            <person name="Riley R."/>
            <person name="Ohm R."/>
            <person name="Sun H."/>
            <person name="Tunlid A."/>
            <person name="Henrissat B."/>
            <person name="Grigoriev I.V."/>
            <person name="Hibbett D.S."/>
            <person name="Martin F."/>
        </authorList>
    </citation>
    <scope>NUCLEOTIDE SEQUENCE [LARGE SCALE GENOMIC DNA]</scope>
    <source>
        <strain evidence="3">441</strain>
    </source>
</reference>
<sequence length="433" mass="49861">GLLPAEHNAIVKTLLFRLSEWHALAKLRIHSDDSLARLDEALKRLAAEIRRFQRTTCDAFKTHELPSEVAARHRRQQAQSKSEFPKKPASSAARPKSFNILTYKFHALGDYTRSIRMFGSTDSYTTQTGELAHRLVKKFYRRTNKRDVATGLTKQERRQTHIRRQLGDYTSQEIISDIVSPDEIELSPELHHIMRALPCNAFNLTSFLRENQSDPAVKNFVPKMKDHLLSRLYGYEYDGDEHFFTDDERNDLQIIGGMNQVIESTIVRVNYTTYDIRRKQDVMRPGSGCFIMTLSREDGPNAHPFWYAQVLRALHINVLHVGPNAWCRSPQDMELLWVRWLGVEPQYSWGFREARLPKVGFVPEGDYNAFGFLNPSFIIRGCHLIPSFSDGRTTALLQQGASVARHPTNDDDWYGWIIKLDSQIVTCSVVLLQ</sequence>
<feature type="non-terminal residue" evidence="2">
    <location>
        <position position="1"/>
    </location>
</feature>
<name>A0A0C9Y145_9AGAM</name>
<dbReference type="HOGENOM" id="CLU_002498_9_1_1"/>
<dbReference type="Proteomes" id="UP000054018">
    <property type="component" value="Unassembled WGS sequence"/>
</dbReference>
<feature type="region of interest" description="Disordered" evidence="1">
    <location>
        <begin position="67"/>
        <end position="92"/>
    </location>
</feature>